<feature type="chain" id="PRO_5011768462" evidence="1">
    <location>
        <begin position="30"/>
        <end position="385"/>
    </location>
</feature>
<proteinExistence type="predicted"/>
<dbReference type="Proteomes" id="UP000199392">
    <property type="component" value="Unassembled WGS sequence"/>
</dbReference>
<accession>A0A1I6UPF8</accession>
<evidence type="ECO:0000313" key="2">
    <source>
        <dbReference type="EMBL" id="SFT03321.1"/>
    </source>
</evidence>
<protein>
    <submittedName>
        <fullName evidence="2">Putative spermidine/putrescine transport system substrate-binding protein</fullName>
    </submittedName>
</protein>
<dbReference type="InterPro" id="IPR006311">
    <property type="entry name" value="TAT_signal"/>
</dbReference>
<dbReference type="AlphaFoldDB" id="A0A1I6UPF8"/>
<sequence>MTSHFSRRGFLATASASAAALALPRFALAADGFVNVYTGSDSNISDFWTNVILPGFKSVNPDAKVRVVDAGDGAGLRAMADRAMAALGSDADPQVDLFEAFTPDQTEGSIDAGLWVNFAETGIDALDKVNPAARQTDFDLPYRGSQVLLAYDASRVAAEDAPKTWDEMTAWIHANPGQFIYNRPDKGGSGGNFVRRAIHEANGRDPQKFTLENFSADYAAETLPGAWELLNGLAPSLYEGGSYSSGNTQSIQLLAQGVVTMTPVWSDQVLQAIAMGVLPEDTGLVQLQDLALCGGFSRITVPTNAANRDVALQLAAYVLSEEVQSKIITELGGFPGVSWDHVDGALREKYADVIPATIPTFPGGDWDAAINDGWYRNVAPGLTRG</sequence>
<dbReference type="PANTHER" id="PTHR42779:SF1">
    <property type="entry name" value="PROTEIN YNJB"/>
    <property type="match status" value="1"/>
</dbReference>
<name>A0A1I6UPF8_9RHOB</name>
<dbReference type="PROSITE" id="PS51318">
    <property type="entry name" value="TAT"/>
    <property type="match status" value="1"/>
</dbReference>
<dbReference type="STRING" id="311180.SAMN04488050_108232"/>
<evidence type="ECO:0000313" key="3">
    <source>
        <dbReference type="Proteomes" id="UP000199392"/>
    </source>
</evidence>
<dbReference type="EMBL" id="FOZW01000008">
    <property type="protein sequence ID" value="SFT03321.1"/>
    <property type="molecule type" value="Genomic_DNA"/>
</dbReference>
<gene>
    <name evidence="2" type="ORF">SAMN04488050_108232</name>
</gene>
<keyword evidence="3" id="KW-1185">Reference proteome</keyword>
<dbReference type="PANTHER" id="PTHR42779">
    <property type="entry name" value="PROTEIN YNJB"/>
    <property type="match status" value="1"/>
</dbReference>
<dbReference type="InterPro" id="IPR006059">
    <property type="entry name" value="SBP"/>
</dbReference>
<evidence type="ECO:0000256" key="1">
    <source>
        <dbReference type="SAM" id="SignalP"/>
    </source>
</evidence>
<dbReference type="RefSeq" id="WP_092427413.1">
    <property type="nucleotide sequence ID" value="NZ_FNCL01000009.1"/>
</dbReference>
<dbReference type="Pfam" id="PF13416">
    <property type="entry name" value="SBP_bac_8"/>
    <property type="match status" value="1"/>
</dbReference>
<dbReference type="OrthoDB" id="3239593at2"/>
<organism evidence="2 3">
    <name type="scientific">Alloyangia pacifica</name>
    <dbReference type="NCBI Taxonomy" id="311180"/>
    <lineage>
        <taxon>Bacteria</taxon>
        <taxon>Pseudomonadati</taxon>
        <taxon>Pseudomonadota</taxon>
        <taxon>Alphaproteobacteria</taxon>
        <taxon>Rhodobacterales</taxon>
        <taxon>Roseobacteraceae</taxon>
        <taxon>Alloyangia</taxon>
    </lineage>
</organism>
<reference evidence="3" key="1">
    <citation type="submission" date="2016-10" db="EMBL/GenBank/DDBJ databases">
        <authorList>
            <person name="Varghese N."/>
            <person name="Submissions S."/>
        </authorList>
    </citation>
    <scope>NUCLEOTIDE SEQUENCE [LARGE SCALE GENOMIC DNA]</scope>
    <source>
        <strain evidence="3">DSM 26894</strain>
    </source>
</reference>
<keyword evidence="1" id="KW-0732">Signal</keyword>
<feature type="signal peptide" evidence="1">
    <location>
        <begin position="1"/>
        <end position="29"/>
    </location>
</feature>
<dbReference type="SUPFAM" id="SSF53850">
    <property type="entry name" value="Periplasmic binding protein-like II"/>
    <property type="match status" value="1"/>
</dbReference>
<dbReference type="Gene3D" id="3.40.190.10">
    <property type="entry name" value="Periplasmic binding protein-like II"/>
    <property type="match status" value="2"/>
</dbReference>